<evidence type="ECO:0000313" key="4">
    <source>
        <dbReference type="Proteomes" id="UP000547973"/>
    </source>
</evidence>
<evidence type="ECO:0000256" key="2">
    <source>
        <dbReference type="SAM" id="Phobius"/>
    </source>
</evidence>
<reference evidence="3 4" key="1">
    <citation type="submission" date="2020-07" db="EMBL/GenBank/DDBJ databases">
        <title>Sequencing the genomes of 1000 actinobacteria strains.</title>
        <authorList>
            <person name="Klenk H.-P."/>
        </authorList>
    </citation>
    <scope>NUCLEOTIDE SEQUENCE [LARGE SCALE GENOMIC DNA]</scope>
    <source>
        <strain evidence="3 4">DSM 19970</strain>
    </source>
</reference>
<dbReference type="RefSeq" id="WP_062075147.1">
    <property type="nucleotide sequence ID" value="NZ_BBRC01000006.1"/>
</dbReference>
<protein>
    <submittedName>
        <fullName evidence="3">Uncharacterized protein</fullName>
    </submittedName>
</protein>
<feature type="region of interest" description="Disordered" evidence="1">
    <location>
        <begin position="92"/>
        <end position="115"/>
    </location>
</feature>
<evidence type="ECO:0000313" key="3">
    <source>
        <dbReference type="EMBL" id="NYI42683.1"/>
    </source>
</evidence>
<organism evidence="3 4">
    <name type="scientific">Demequina lutea</name>
    <dbReference type="NCBI Taxonomy" id="431489"/>
    <lineage>
        <taxon>Bacteria</taxon>
        <taxon>Bacillati</taxon>
        <taxon>Actinomycetota</taxon>
        <taxon>Actinomycetes</taxon>
        <taxon>Micrococcales</taxon>
        <taxon>Demequinaceae</taxon>
        <taxon>Demequina</taxon>
    </lineage>
</organism>
<keyword evidence="4" id="KW-1185">Reference proteome</keyword>
<dbReference type="AlphaFoldDB" id="A0A7Y9ZEC3"/>
<proteinExistence type="predicted"/>
<comment type="caution">
    <text evidence="3">The sequence shown here is derived from an EMBL/GenBank/DDBJ whole genome shotgun (WGS) entry which is preliminary data.</text>
</comment>
<accession>A0A7Y9ZEC3</accession>
<dbReference type="EMBL" id="JACBZO010000001">
    <property type="protein sequence ID" value="NYI42683.1"/>
    <property type="molecule type" value="Genomic_DNA"/>
</dbReference>
<dbReference type="Proteomes" id="UP000547973">
    <property type="component" value="Unassembled WGS sequence"/>
</dbReference>
<sequence>MNPLNRLPGPGPRGERGGVDLFHFVAAFFGVAIMLLAVAAVVLLLWNSFKVRTEVRALRNEVARLGSAAGAATAVPGAPAAPVSAAVNTKTLAVPPAPAAKTPRAPRKKPSDSVE</sequence>
<keyword evidence="2" id="KW-0472">Membrane</keyword>
<keyword evidence="2" id="KW-0812">Transmembrane</keyword>
<keyword evidence="2" id="KW-1133">Transmembrane helix</keyword>
<gene>
    <name evidence="3" type="ORF">BKA03_002802</name>
</gene>
<name>A0A7Y9ZEC3_9MICO</name>
<evidence type="ECO:0000256" key="1">
    <source>
        <dbReference type="SAM" id="MobiDB-lite"/>
    </source>
</evidence>
<feature type="compositionally biased region" description="Low complexity" evidence="1">
    <location>
        <begin position="92"/>
        <end position="103"/>
    </location>
</feature>
<feature type="transmembrane region" description="Helical" evidence="2">
    <location>
        <begin position="21"/>
        <end position="46"/>
    </location>
</feature>